<evidence type="ECO:0000313" key="1">
    <source>
        <dbReference type="EMBL" id="CAI2196834.1"/>
    </source>
</evidence>
<dbReference type="EMBL" id="CAMKVN010015092">
    <property type="protein sequence ID" value="CAI2196834.1"/>
    <property type="molecule type" value="Genomic_DNA"/>
</dbReference>
<dbReference type="AlphaFoldDB" id="A0A9W4T8G9"/>
<reference evidence="1" key="1">
    <citation type="submission" date="2022-08" db="EMBL/GenBank/DDBJ databases">
        <authorList>
            <person name="Kallberg Y."/>
            <person name="Tangrot J."/>
            <person name="Rosling A."/>
        </authorList>
    </citation>
    <scope>NUCLEOTIDE SEQUENCE</scope>
    <source>
        <strain evidence="1">Wild A</strain>
    </source>
</reference>
<dbReference type="Proteomes" id="UP001153678">
    <property type="component" value="Unassembled WGS sequence"/>
</dbReference>
<protein>
    <submittedName>
        <fullName evidence="1">9406_t:CDS:1</fullName>
    </submittedName>
</protein>
<comment type="caution">
    <text evidence="1">The sequence shown here is derived from an EMBL/GenBank/DDBJ whole genome shotgun (WGS) entry which is preliminary data.</text>
</comment>
<name>A0A9W4T8G9_9GLOM</name>
<proteinExistence type="predicted"/>
<evidence type="ECO:0000313" key="2">
    <source>
        <dbReference type="Proteomes" id="UP001153678"/>
    </source>
</evidence>
<sequence length="193" mass="22842">TQELESFIAQQVQKATTQGQKYNPVNQYQNQPTFYRVVIIYLYYQQENNQSPLIVETPNTQKLRAELNHYQKLYENRVKKDLGFENKDAETQTEDDQLVIQHQEQLRKINVLFDDQAQDYSFIDFNVTDCYQHGCDHLGIISYKKVVFRGFYHKKLLQELIANKEIKNNLQITNEKLFANYVYDLPEETAGST</sequence>
<feature type="non-terminal residue" evidence="1">
    <location>
        <position position="1"/>
    </location>
</feature>
<keyword evidence="2" id="KW-1185">Reference proteome</keyword>
<accession>A0A9W4T8G9</accession>
<gene>
    <name evidence="1" type="ORF">FWILDA_LOCUS17775</name>
</gene>
<organism evidence="1 2">
    <name type="scientific">Funneliformis geosporum</name>
    <dbReference type="NCBI Taxonomy" id="1117311"/>
    <lineage>
        <taxon>Eukaryota</taxon>
        <taxon>Fungi</taxon>
        <taxon>Fungi incertae sedis</taxon>
        <taxon>Mucoromycota</taxon>
        <taxon>Glomeromycotina</taxon>
        <taxon>Glomeromycetes</taxon>
        <taxon>Glomerales</taxon>
        <taxon>Glomeraceae</taxon>
        <taxon>Funneliformis</taxon>
    </lineage>
</organism>
<dbReference type="OrthoDB" id="10553344at2759"/>